<dbReference type="SUPFAM" id="SSF52200">
    <property type="entry name" value="Toll/Interleukin receptor TIR domain"/>
    <property type="match status" value="1"/>
</dbReference>
<dbReference type="GO" id="GO:0007165">
    <property type="term" value="P:signal transduction"/>
    <property type="evidence" value="ECO:0007669"/>
    <property type="project" value="InterPro"/>
</dbReference>
<reference evidence="4" key="1">
    <citation type="journal article" date="2021" name="PeerJ">
        <title>Extensive microbial diversity within the chicken gut microbiome revealed by metagenomics and culture.</title>
        <authorList>
            <person name="Gilroy R."/>
            <person name="Ravi A."/>
            <person name="Getino M."/>
            <person name="Pursley I."/>
            <person name="Horton D.L."/>
            <person name="Alikhan N.F."/>
            <person name="Baker D."/>
            <person name="Gharbi K."/>
            <person name="Hall N."/>
            <person name="Watson M."/>
            <person name="Adriaenssens E.M."/>
            <person name="Foster-Nyarko E."/>
            <person name="Jarju S."/>
            <person name="Secka A."/>
            <person name="Antonio M."/>
            <person name="Oren A."/>
            <person name="Chaudhuri R.R."/>
            <person name="La Ragione R."/>
            <person name="Hildebrand F."/>
            <person name="Pallen M.J."/>
        </authorList>
    </citation>
    <scope>NUCLEOTIDE SEQUENCE</scope>
    <source>
        <strain evidence="4">ChiW19-6364</strain>
    </source>
</reference>
<evidence type="ECO:0000256" key="1">
    <source>
        <dbReference type="SAM" id="Coils"/>
    </source>
</evidence>
<feature type="domain" description="TIR" evidence="3">
    <location>
        <begin position="8"/>
        <end position="152"/>
    </location>
</feature>
<feature type="coiled-coil region" evidence="1">
    <location>
        <begin position="262"/>
        <end position="296"/>
    </location>
</feature>
<evidence type="ECO:0000313" key="4">
    <source>
        <dbReference type="EMBL" id="HJD39874.1"/>
    </source>
</evidence>
<evidence type="ECO:0000256" key="2">
    <source>
        <dbReference type="SAM" id="Phobius"/>
    </source>
</evidence>
<keyword evidence="1" id="KW-0175">Coiled coil</keyword>
<name>A0A9D2U5E8_9FIRM</name>
<accession>A0A9D2U5E8</accession>
<dbReference type="InterPro" id="IPR035897">
    <property type="entry name" value="Toll_tir_struct_dom_sf"/>
</dbReference>
<dbReference type="Gene3D" id="3.40.50.10140">
    <property type="entry name" value="Toll/interleukin-1 receptor homology (TIR) domain"/>
    <property type="match status" value="1"/>
</dbReference>
<dbReference type="InterPro" id="IPR000157">
    <property type="entry name" value="TIR_dom"/>
</dbReference>
<feature type="transmembrane region" description="Helical" evidence="2">
    <location>
        <begin position="365"/>
        <end position="390"/>
    </location>
</feature>
<proteinExistence type="predicted"/>
<dbReference type="Pfam" id="PF13676">
    <property type="entry name" value="TIR_2"/>
    <property type="match status" value="1"/>
</dbReference>
<feature type="transmembrane region" description="Helical" evidence="2">
    <location>
        <begin position="333"/>
        <end position="353"/>
    </location>
</feature>
<keyword evidence="2" id="KW-1133">Transmembrane helix</keyword>
<dbReference type="PROSITE" id="PS50104">
    <property type="entry name" value="TIR"/>
    <property type="match status" value="1"/>
</dbReference>
<reference evidence="4" key="2">
    <citation type="submission" date="2021-04" db="EMBL/GenBank/DDBJ databases">
        <authorList>
            <person name="Gilroy R."/>
        </authorList>
    </citation>
    <scope>NUCLEOTIDE SEQUENCE</scope>
    <source>
        <strain evidence="4">ChiW19-6364</strain>
    </source>
</reference>
<gene>
    <name evidence="4" type="ORF">H9913_07575</name>
</gene>
<keyword evidence="2" id="KW-0472">Membrane</keyword>
<evidence type="ECO:0000259" key="3">
    <source>
        <dbReference type="PROSITE" id="PS50104"/>
    </source>
</evidence>
<keyword evidence="2" id="KW-0812">Transmembrane</keyword>
<comment type="caution">
    <text evidence="4">The sequence shown here is derived from an EMBL/GenBank/DDBJ whole genome shotgun (WGS) entry which is preliminary data.</text>
</comment>
<dbReference type="Proteomes" id="UP000823850">
    <property type="component" value="Unassembled WGS sequence"/>
</dbReference>
<sequence length="466" mass="53636">MIRANAEEAFDVFICYKESDDSGNRTEESVIGQELYYELDKLGIKTFFARLTLKPGEEYEPVIFSALRTAKVMLVVGCNPQNYNSVWVKNEWSRFLELRENDHGKVIIPCYKNCSPYELPRELAAFQALDMNKIGFLQDVVSGIKKIVNLEPQAEQKSGPESQIDRLCKNARTFYDLGQTEKAEQIYTELTDSYPDDYRGWWGFASVRTNQFQTYTREIFAAVKGNAENALKVAKGSEKEEIQRIWDQYLNLKNEKESARKRREDEALFQQYEQQLQQLKKKREAYEQTYKAEEGKLSGLYKEQKERQEMLQNLQRDMNNHSRSSIADKLTKAGLIIGMGVAVLTLVSTFLPNLPYLNDIQAWNFVQWIVSSILLGALAGGIVWGIGSILGGAMETKDRMVQKNLSGKYNKINAELQQINQEIGKIEPRKKENDATCASIKRLEKDLEALRHKLYSNTNNEQQFWG</sequence>
<feature type="coiled-coil region" evidence="1">
    <location>
        <begin position="402"/>
        <end position="460"/>
    </location>
</feature>
<dbReference type="AlphaFoldDB" id="A0A9D2U5E8"/>
<protein>
    <submittedName>
        <fullName evidence="4">TIR domain-containing protein</fullName>
    </submittedName>
</protein>
<evidence type="ECO:0000313" key="5">
    <source>
        <dbReference type="Proteomes" id="UP000823850"/>
    </source>
</evidence>
<organism evidence="4 5">
    <name type="scientific">Candidatus Blautia stercoripullorum</name>
    <dbReference type="NCBI Taxonomy" id="2838502"/>
    <lineage>
        <taxon>Bacteria</taxon>
        <taxon>Bacillati</taxon>
        <taxon>Bacillota</taxon>
        <taxon>Clostridia</taxon>
        <taxon>Lachnospirales</taxon>
        <taxon>Lachnospiraceae</taxon>
        <taxon>Blautia</taxon>
    </lineage>
</organism>
<dbReference type="EMBL" id="DWUX01000136">
    <property type="protein sequence ID" value="HJD39874.1"/>
    <property type="molecule type" value="Genomic_DNA"/>
</dbReference>